<dbReference type="GO" id="GO:0046872">
    <property type="term" value="F:metal ion binding"/>
    <property type="evidence" value="ECO:0007669"/>
    <property type="project" value="UniProtKB-UniRule"/>
</dbReference>
<keyword evidence="8 9" id="KW-0051">Antiviral defense</keyword>
<evidence type="ECO:0000313" key="12">
    <source>
        <dbReference type="EMBL" id="RHL83222.1"/>
    </source>
</evidence>
<protein>
    <recommendedName>
        <fullName evidence="9">CRISPR-associated endoribonuclease Cas2</fullName>
        <ecNumber evidence="9">3.1.-.-</ecNumber>
    </recommendedName>
</protein>
<name>A0A396FJZ9_9FIRM</name>
<keyword evidence="7 9" id="KW-0460">Magnesium</keyword>
<dbReference type="HAMAP" id="MF_01471">
    <property type="entry name" value="Cas2"/>
    <property type="match status" value="1"/>
</dbReference>
<comment type="cofactor">
    <cofactor evidence="1 9">
        <name>Mg(2+)</name>
        <dbReference type="ChEBI" id="CHEBI:18420"/>
    </cofactor>
</comment>
<accession>A0A396FJZ9</accession>
<evidence type="ECO:0000313" key="15">
    <source>
        <dbReference type="Proteomes" id="UP000286220"/>
    </source>
</evidence>
<comment type="subunit">
    <text evidence="9">Homodimer, forms a heterotetramer with a Cas1 homodimer.</text>
</comment>
<gene>
    <name evidence="9 12" type="primary">cas2</name>
    <name evidence="12" type="ORF">DW001_00640</name>
    <name evidence="11" type="ORF">DW775_03165</name>
    <name evidence="10" type="ORF">DW912_16305</name>
</gene>
<dbReference type="EMBL" id="QSJS01000002">
    <property type="protein sequence ID" value="RHD97630.1"/>
    <property type="molecule type" value="Genomic_DNA"/>
</dbReference>
<evidence type="ECO:0000256" key="2">
    <source>
        <dbReference type="ARBA" id="ARBA00009959"/>
    </source>
</evidence>
<dbReference type="InterPro" id="IPR019199">
    <property type="entry name" value="Virulence_VapD/CRISPR_Cas2"/>
</dbReference>
<evidence type="ECO:0000313" key="13">
    <source>
        <dbReference type="Proteomes" id="UP000266698"/>
    </source>
</evidence>
<evidence type="ECO:0000256" key="4">
    <source>
        <dbReference type="ARBA" id="ARBA00022723"/>
    </source>
</evidence>
<organism evidence="12 13">
    <name type="scientific">Agathobacter rectalis</name>
    <dbReference type="NCBI Taxonomy" id="39491"/>
    <lineage>
        <taxon>Bacteria</taxon>
        <taxon>Bacillati</taxon>
        <taxon>Bacillota</taxon>
        <taxon>Clostridia</taxon>
        <taxon>Lachnospirales</taxon>
        <taxon>Lachnospiraceae</taxon>
        <taxon>Agathobacter</taxon>
    </lineage>
</organism>
<keyword evidence="4 9" id="KW-0479">Metal-binding</keyword>
<comment type="caution">
    <text evidence="12">The sequence shown here is derived from an EMBL/GenBank/DDBJ whole genome shotgun (WGS) entry which is preliminary data.</text>
</comment>
<dbReference type="GO" id="GO:0043571">
    <property type="term" value="P:maintenance of CRISPR repeat elements"/>
    <property type="evidence" value="ECO:0007669"/>
    <property type="project" value="UniProtKB-UniRule"/>
</dbReference>
<comment type="similarity">
    <text evidence="2 9">Belongs to the CRISPR-associated endoribonuclease Cas2 protein family.</text>
</comment>
<dbReference type="EC" id="3.1.-.-" evidence="9"/>
<dbReference type="RefSeq" id="WP_118083514.1">
    <property type="nucleotide sequence ID" value="NZ_JAQESI010000054.1"/>
</dbReference>
<dbReference type="NCBIfam" id="TIGR01573">
    <property type="entry name" value="cas2"/>
    <property type="match status" value="1"/>
</dbReference>
<dbReference type="EMBL" id="QRPB01000001">
    <property type="protein sequence ID" value="RHL83222.1"/>
    <property type="molecule type" value="Genomic_DNA"/>
</dbReference>
<evidence type="ECO:0000313" key="11">
    <source>
        <dbReference type="EMBL" id="RHD97630.1"/>
    </source>
</evidence>
<dbReference type="Proteomes" id="UP000266698">
    <property type="component" value="Unassembled WGS sequence"/>
</dbReference>
<dbReference type="GO" id="GO:0051607">
    <property type="term" value="P:defense response to virus"/>
    <property type="evidence" value="ECO:0007669"/>
    <property type="project" value="UniProtKB-UniRule"/>
</dbReference>
<evidence type="ECO:0000256" key="5">
    <source>
        <dbReference type="ARBA" id="ARBA00022759"/>
    </source>
</evidence>
<evidence type="ECO:0000313" key="14">
    <source>
        <dbReference type="Proteomes" id="UP000284835"/>
    </source>
</evidence>
<feature type="binding site" evidence="9">
    <location>
        <position position="14"/>
    </location>
    <ligand>
        <name>Mg(2+)</name>
        <dbReference type="ChEBI" id="CHEBI:18420"/>
        <note>catalytic</note>
    </ligand>
</feature>
<dbReference type="Pfam" id="PF09827">
    <property type="entry name" value="CRISPR_Cas2"/>
    <property type="match status" value="1"/>
</dbReference>
<evidence type="ECO:0000256" key="9">
    <source>
        <dbReference type="HAMAP-Rule" id="MF_01471"/>
    </source>
</evidence>
<proteinExistence type="inferred from homology"/>
<keyword evidence="6 9" id="KW-0378">Hydrolase</keyword>
<dbReference type="EMBL" id="QSFZ01000038">
    <property type="protein sequence ID" value="RHA87250.1"/>
    <property type="molecule type" value="Genomic_DNA"/>
</dbReference>
<dbReference type="GO" id="GO:0004521">
    <property type="term" value="F:RNA endonuclease activity"/>
    <property type="evidence" value="ECO:0007669"/>
    <property type="project" value="InterPro"/>
</dbReference>
<keyword evidence="5 9" id="KW-0255">Endonuclease</keyword>
<dbReference type="GO" id="GO:0016787">
    <property type="term" value="F:hydrolase activity"/>
    <property type="evidence" value="ECO:0007669"/>
    <property type="project" value="UniProtKB-KW"/>
</dbReference>
<dbReference type="SUPFAM" id="SSF143430">
    <property type="entry name" value="TTP0101/SSO1404-like"/>
    <property type="match status" value="1"/>
</dbReference>
<evidence type="ECO:0000256" key="3">
    <source>
        <dbReference type="ARBA" id="ARBA00022722"/>
    </source>
</evidence>
<evidence type="ECO:0000256" key="1">
    <source>
        <dbReference type="ARBA" id="ARBA00001946"/>
    </source>
</evidence>
<evidence type="ECO:0000256" key="6">
    <source>
        <dbReference type="ARBA" id="ARBA00022801"/>
    </source>
</evidence>
<dbReference type="InterPro" id="IPR021127">
    <property type="entry name" value="CRISPR_associated_Cas2"/>
</dbReference>
<dbReference type="AlphaFoldDB" id="A0A396FJZ9"/>
<keyword evidence="3 9" id="KW-0540">Nuclease</keyword>
<comment type="function">
    <text evidence="9">CRISPR (clustered regularly interspaced short palindromic repeat), is an adaptive immune system that provides protection against mobile genetic elements (viruses, transposable elements and conjugative plasmids). CRISPR clusters contain sequences complementary to antecedent mobile elements and target invading nucleic acids. CRISPR clusters are transcribed and processed into CRISPR RNA (crRNA). Functions as a ssRNA-specific endoribonuclease. Involved in the integration of spacer DNA into the CRISPR cassette.</text>
</comment>
<dbReference type="Proteomes" id="UP000284835">
    <property type="component" value="Unassembled WGS sequence"/>
</dbReference>
<evidence type="ECO:0000256" key="8">
    <source>
        <dbReference type="ARBA" id="ARBA00023118"/>
    </source>
</evidence>
<dbReference type="Proteomes" id="UP000286220">
    <property type="component" value="Unassembled WGS sequence"/>
</dbReference>
<evidence type="ECO:0000313" key="10">
    <source>
        <dbReference type="EMBL" id="RHA87250.1"/>
    </source>
</evidence>
<sequence>MDKYNIMRMFCMFDLPVETEEQRRNYRIFRKELIQEGFVMIQYSIYVRVCPSREFANRIENRIKKSLPLEGNVRLLCVTEKQYDDMKLLVGSRQTSETAIGTERLIII</sequence>
<evidence type="ECO:0000256" key="7">
    <source>
        <dbReference type="ARBA" id="ARBA00022842"/>
    </source>
</evidence>
<reference evidence="13 14" key="1">
    <citation type="submission" date="2018-08" db="EMBL/GenBank/DDBJ databases">
        <title>A genome reference for cultivated species of the human gut microbiota.</title>
        <authorList>
            <person name="Zou Y."/>
            <person name="Xue W."/>
            <person name="Luo G."/>
        </authorList>
    </citation>
    <scope>NUCLEOTIDE SEQUENCE [LARGE SCALE GENOMIC DNA]</scope>
    <source>
        <strain evidence="12 13">AF36-2BH</strain>
        <strain evidence="11 14">AM30-13AC</strain>
        <strain evidence="10 15">AM42-17AT</strain>
    </source>
</reference>